<dbReference type="InterPro" id="IPR055272">
    <property type="entry name" value="POPDC1-3_dom"/>
</dbReference>
<sequence length="508" mass="55929">MVMENSSCRRSEDKHCCSSKSACTRLYLLACIEMDNQTALLYLNNSSLGEIYLFIRGDNDTLVGGGGDNATGNYTTTTSDGEDDALDAIHHDAVGACGEWEPAQHNLYQLSNICFAAAFVLPRSHHDAVGACGEWEPAQHNLYQLSNICFAAAFVLPRSFKPSVLLVRALLSIGFLTSAIWAGVHICSPDIFAWNALLSLANLIHLVVLTCRFLPPALSLELTELYMRLFKPLKVTKKHFKELTREATLCSLAAGESYALEDATPADERLSILLRVTCDNMHLHYINCHQFIDSPEWEASHETSDELFQVTITAEEDCLYLCWPKLRLDRVLRHRPMLQTVLSNLIDHWRHVMTRSLSVDAVDTGTRGHVRSVSWKSADKDRRDSLGFSEKESPVRGGQQCWIPVVANHFPATSPFAAAQPPPLHTPYAPPPPPCLPGPATAAAQTATAQQPPVALIPVIVPVIAPSSSAAASSINPISPSFNPISPASFRHSTRMRPREVKFDESRV</sequence>
<evidence type="ECO:0000256" key="1">
    <source>
        <dbReference type="ARBA" id="ARBA00004141"/>
    </source>
</evidence>
<keyword evidence="4 8" id="KW-0812">Transmembrane</keyword>
<dbReference type="InterPro" id="IPR006916">
    <property type="entry name" value="POPDC1-3"/>
</dbReference>
<evidence type="ECO:0000313" key="10">
    <source>
        <dbReference type="EMBL" id="RZF37653.1"/>
    </source>
</evidence>
<feature type="compositionally biased region" description="Basic and acidic residues" evidence="7">
    <location>
        <begin position="497"/>
        <end position="508"/>
    </location>
</feature>
<keyword evidence="5 8" id="KW-1133">Transmembrane helix</keyword>
<keyword evidence="6 8" id="KW-0472">Membrane</keyword>
<proteinExistence type="predicted"/>
<evidence type="ECO:0000256" key="8">
    <source>
        <dbReference type="SAM" id="Phobius"/>
    </source>
</evidence>
<dbReference type="PANTHER" id="PTHR12101">
    <property type="entry name" value="POPEYE DOMAIN CONTAINING PROTEIN"/>
    <property type="match status" value="1"/>
</dbReference>
<evidence type="ECO:0000313" key="11">
    <source>
        <dbReference type="Proteomes" id="UP000291343"/>
    </source>
</evidence>
<feature type="transmembrane region" description="Helical" evidence="8">
    <location>
        <begin position="192"/>
        <end position="214"/>
    </location>
</feature>
<dbReference type="GO" id="GO:0051146">
    <property type="term" value="P:striated muscle cell differentiation"/>
    <property type="evidence" value="ECO:0007669"/>
    <property type="project" value="TreeGrafter"/>
</dbReference>
<feature type="region of interest" description="Disordered" evidence="7">
    <location>
        <begin position="483"/>
        <end position="508"/>
    </location>
</feature>
<dbReference type="GO" id="GO:0042383">
    <property type="term" value="C:sarcolemma"/>
    <property type="evidence" value="ECO:0007669"/>
    <property type="project" value="TreeGrafter"/>
</dbReference>
<evidence type="ECO:0000256" key="5">
    <source>
        <dbReference type="ARBA" id="ARBA00022989"/>
    </source>
</evidence>
<dbReference type="InParanoid" id="A0A482WVX3"/>
<reference evidence="10 11" key="1">
    <citation type="journal article" date="2017" name="Gigascience">
        <title>Genome sequence of the small brown planthopper, Laodelphax striatellus.</title>
        <authorList>
            <person name="Zhu J."/>
            <person name="Jiang F."/>
            <person name="Wang X."/>
            <person name="Yang P."/>
            <person name="Bao Y."/>
            <person name="Zhao W."/>
            <person name="Wang W."/>
            <person name="Lu H."/>
            <person name="Wang Q."/>
            <person name="Cui N."/>
            <person name="Li J."/>
            <person name="Chen X."/>
            <person name="Luo L."/>
            <person name="Yu J."/>
            <person name="Kang L."/>
            <person name="Cui F."/>
        </authorList>
    </citation>
    <scope>NUCLEOTIDE SEQUENCE [LARGE SCALE GENOMIC DNA]</scope>
    <source>
        <strain evidence="10">Lst14</strain>
    </source>
</reference>
<evidence type="ECO:0000259" key="9">
    <source>
        <dbReference type="Pfam" id="PF04831"/>
    </source>
</evidence>
<name>A0A482WVX3_LAOST</name>
<keyword evidence="11" id="KW-1185">Reference proteome</keyword>
<evidence type="ECO:0000256" key="7">
    <source>
        <dbReference type="SAM" id="MobiDB-lite"/>
    </source>
</evidence>
<dbReference type="PANTHER" id="PTHR12101:SF17">
    <property type="entry name" value="BLOOD VESSEL EPICARDIAL SUBSTANCE"/>
    <property type="match status" value="1"/>
</dbReference>
<dbReference type="OrthoDB" id="425611at2759"/>
<dbReference type="Pfam" id="PF04831">
    <property type="entry name" value="POPDC1-3"/>
    <property type="match status" value="1"/>
</dbReference>
<gene>
    <name evidence="10" type="ORF">LSTR_LSTR003064</name>
</gene>
<feature type="domain" description="POPDC1-3" evidence="9">
    <location>
        <begin position="138"/>
        <end position="346"/>
    </location>
</feature>
<keyword evidence="3" id="KW-1003">Cell membrane</keyword>
<feature type="transmembrane region" description="Helical" evidence="8">
    <location>
        <begin position="165"/>
        <end position="186"/>
    </location>
</feature>
<dbReference type="EMBL" id="QKKF02023479">
    <property type="protein sequence ID" value="RZF37653.1"/>
    <property type="molecule type" value="Genomic_DNA"/>
</dbReference>
<dbReference type="GO" id="GO:0007507">
    <property type="term" value="P:heart development"/>
    <property type="evidence" value="ECO:0007669"/>
    <property type="project" value="TreeGrafter"/>
</dbReference>
<evidence type="ECO:0000256" key="4">
    <source>
        <dbReference type="ARBA" id="ARBA00022692"/>
    </source>
</evidence>
<comment type="subcellular location">
    <subcellularLocation>
        <location evidence="2">Cell membrane</location>
    </subcellularLocation>
    <subcellularLocation>
        <location evidence="1">Membrane</location>
        <topology evidence="1">Multi-pass membrane protein</topology>
    </subcellularLocation>
</comment>
<protein>
    <recommendedName>
        <fullName evidence="9">POPDC1-3 domain-containing protein</fullName>
    </recommendedName>
</protein>
<evidence type="ECO:0000256" key="6">
    <source>
        <dbReference type="ARBA" id="ARBA00023136"/>
    </source>
</evidence>
<accession>A0A482WVX3</accession>
<dbReference type="GO" id="GO:0042391">
    <property type="term" value="P:regulation of membrane potential"/>
    <property type="evidence" value="ECO:0007669"/>
    <property type="project" value="TreeGrafter"/>
</dbReference>
<organism evidence="10 11">
    <name type="scientific">Laodelphax striatellus</name>
    <name type="common">Small brown planthopper</name>
    <name type="synonym">Delphax striatella</name>
    <dbReference type="NCBI Taxonomy" id="195883"/>
    <lineage>
        <taxon>Eukaryota</taxon>
        <taxon>Metazoa</taxon>
        <taxon>Ecdysozoa</taxon>
        <taxon>Arthropoda</taxon>
        <taxon>Hexapoda</taxon>
        <taxon>Insecta</taxon>
        <taxon>Pterygota</taxon>
        <taxon>Neoptera</taxon>
        <taxon>Paraneoptera</taxon>
        <taxon>Hemiptera</taxon>
        <taxon>Auchenorrhyncha</taxon>
        <taxon>Fulgoroidea</taxon>
        <taxon>Delphacidae</taxon>
        <taxon>Criomorphinae</taxon>
        <taxon>Laodelphax</taxon>
    </lineage>
</organism>
<dbReference type="STRING" id="195883.A0A482WVX3"/>
<evidence type="ECO:0000256" key="2">
    <source>
        <dbReference type="ARBA" id="ARBA00004236"/>
    </source>
</evidence>
<comment type="caution">
    <text evidence="10">The sequence shown here is derived from an EMBL/GenBank/DDBJ whole genome shotgun (WGS) entry which is preliminary data.</text>
</comment>
<evidence type="ECO:0000256" key="3">
    <source>
        <dbReference type="ARBA" id="ARBA00022475"/>
    </source>
</evidence>
<dbReference type="Proteomes" id="UP000291343">
    <property type="component" value="Unassembled WGS sequence"/>
</dbReference>
<dbReference type="GO" id="GO:0030552">
    <property type="term" value="F:cAMP binding"/>
    <property type="evidence" value="ECO:0007669"/>
    <property type="project" value="TreeGrafter"/>
</dbReference>
<dbReference type="AlphaFoldDB" id="A0A482WVX3"/>